<gene>
    <name evidence="1" type="ORF">A3D25_04275</name>
</gene>
<protein>
    <submittedName>
        <fullName evidence="1">Uncharacterized protein</fullName>
    </submittedName>
</protein>
<dbReference type="EMBL" id="MFDD01000014">
    <property type="protein sequence ID" value="OGE39990.1"/>
    <property type="molecule type" value="Genomic_DNA"/>
</dbReference>
<dbReference type="AlphaFoldDB" id="A0A1F5KGP9"/>
<comment type="caution">
    <text evidence="1">The sequence shown here is derived from an EMBL/GenBank/DDBJ whole genome shotgun (WGS) entry which is preliminary data.</text>
</comment>
<evidence type="ECO:0000313" key="1">
    <source>
        <dbReference type="EMBL" id="OGE39990.1"/>
    </source>
</evidence>
<sequence>MRYLAETPTGFVDIAPAHSDQKTTIHMPSLATSTLLSHVPEPCWQTAARLYRRSERILDNLSKHPTPFLFGVLAGIEMTTNLITQRYETLFREAVSLAVAVGAYKLYRSAQRIKFPIHSDPTSPR</sequence>
<accession>A0A1F5KGP9</accession>
<name>A0A1F5KGP9_9BACT</name>
<evidence type="ECO:0000313" key="2">
    <source>
        <dbReference type="Proteomes" id="UP000177328"/>
    </source>
</evidence>
<reference evidence="1 2" key="1">
    <citation type="journal article" date="2016" name="Nat. Commun.">
        <title>Thousands of microbial genomes shed light on interconnected biogeochemical processes in an aquifer system.</title>
        <authorList>
            <person name="Anantharaman K."/>
            <person name="Brown C.T."/>
            <person name="Hug L.A."/>
            <person name="Sharon I."/>
            <person name="Castelle C.J."/>
            <person name="Probst A.J."/>
            <person name="Thomas B.C."/>
            <person name="Singh A."/>
            <person name="Wilkins M.J."/>
            <person name="Karaoz U."/>
            <person name="Brodie E.L."/>
            <person name="Williams K.H."/>
            <person name="Hubbard S.S."/>
            <person name="Banfield J.F."/>
        </authorList>
    </citation>
    <scope>NUCLEOTIDE SEQUENCE [LARGE SCALE GENOMIC DNA]</scope>
</reference>
<proteinExistence type="predicted"/>
<dbReference type="Proteomes" id="UP000177328">
    <property type="component" value="Unassembled WGS sequence"/>
</dbReference>
<organism evidence="1 2">
    <name type="scientific">Candidatus Daviesbacteria bacterium RIFCSPHIGHO2_02_FULL_43_12</name>
    <dbReference type="NCBI Taxonomy" id="1797776"/>
    <lineage>
        <taxon>Bacteria</taxon>
        <taxon>Candidatus Daviesiibacteriota</taxon>
    </lineage>
</organism>